<dbReference type="PROSITE" id="PS51208">
    <property type="entry name" value="AUTOTRANSPORTER"/>
    <property type="match status" value="1"/>
</dbReference>
<protein>
    <recommendedName>
        <fullName evidence="3">Autotransporter domain-containing protein</fullName>
    </recommendedName>
</protein>
<evidence type="ECO:0000313" key="5">
    <source>
        <dbReference type="Proteomes" id="UP000183447"/>
    </source>
</evidence>
<dbReference type="Proteomes" id="UP000183447">
    <property type="component" value="Unassembled WGS sequence"/>
</dbReference>
<proteinExistence type="predicted"/>
<sequence>MPVISRHRWFRMGPVSLLTLLVAGLTGPALSAAIVGTNGANGTDGVDSTTVGVGGDGAGNIGSGGAAMTSALPPGAGVAGTGGTGGGGGGGGRDYIFSPTLYPANGGAGGDGEFGTGGAGGTITSAAGGGGDEAGGGGGFGASASGTSGGGGGGGGGRGQTITTTDGSIDAGDTVTGGTGGNGGSGTPNPYADGGGGGGGGIGVVFTGTGTLTVDGDITGGAGGDGGNGGYAGSGGRGGTGLRVTGVGAGIVINGTVTGGAGGERAESLYQPTKSINGAGGAGLIAEGIDLTIGAEGEISGGLSGDGTTRANAVTFTGGTNSFALLADTASIVGTVAAGGTSDTFRLSGTSDGNSFDTSLIGSQFTGFEAFEKTGSGTWNLGGAPSTATLWTIREGTLALPGSTTGDITTTEDGTFLLSGGTLDGALDNAGTTVATGAITGAVTNRSTGNLNLSGDLEVAGLVSNEGRVTAFGESVPGTIAVSGGGGFSNAGILSLSQAAGLAGDVLDLTAAGTFTGVAGGEALLDIDLSDAGAVAADRLLLGATQGTLALRFSPDPSRYGALTPGVLVVSTSDGGLAATATGLEGRGLVSYALQQQGTDWYVTSQLNAAPLGGMVAGMRAAQALADIALPGEDASCRPGVSASVAGGGFATSASSAGGGLATGTSVDGAHGGARFEVGLGCFTPGSGDTTLRLALVGGYSTGTFEQADTLPGGAVFAAASGFETGLLGLTLAADAGPFIARAALGASGTIFDLEAGIAGGAGQVLDARDLAAGRITASGSLGYRILADGITITPMIGLSASRSWVDGIDLLDLGGRIDVADHAAFAAFAGAEISGRVAIDGEAGLRWFMSGRIEADFNAEQAFVYSDAINAPVELTTTTPFGRGSFTAGLSYETQAASLGVRAGLDVTGETVDTSLSATARFSF</sequence>
<dbReference type="InterPro" id="IPR005546">
    <property type="entry name" value="Autotransporte_beta"/>
</dbReference>
<reference evidence="4 5" key="1">
    <citation type="submission" date="2016-11" db="EMBL/GenBank/DDBJ databases">
        <authorList>
            <person name="Jaros S."/>
            <person name="Januszkiewicz K."/>
            <person name="Wedrychowicz H."/>
        </authorList>
    </citation>
    <scope>NUCLEOTIDE SEQUENCE [LARGE SCALE GENOMIC DNA]</scope>
    <source>
        <strain evidence="4 5">ATCC 23634</strain>
    </source>
</reference>
<evidence type="ECO:0000256" key="2">
    <source>
        <dbReference type="SAM" id="SignalP"/>
    </source>
</evidence>
<dbReference type="RefSeq" id="WP_177282346.1">
    <property type="nucleotide sequence ID" value="NZ_FPKU01000001.1"/>
</dbReference>
<gene>
    <name evidence="4" type="ORF">SAMN02983003_0281</name>
</gene>
<evidence type="ECO:0000256" key="1">
    <source>
        <dbReference type="SAM" id="MobiDB-lite"/>
    </source>
</evidence>
<dbReference type="EMBL" id="FPKU01000001">
    <property type="protein sequence ID" value="SFZ81046.1"/>
    <property type="molecule type" value="Genomic_DNA"/>
</dbReference>
<keyword evidence="5" id="KW-1185">Reference proteome</keyword>
<keyword evidence="2" id="KW-0732">Signal</keyword>
<feature type="compositionally biased region" description="Gly residues" evidence="1">
    <location>
        <begin position="175"/>
        <end position="186"/>
    </location>
</feature>
<dbReference type="AlphaFoldDB" id="A0A1K2HU95"/>
<feature type="chain" id="PRO_5011978477" description="Autotransporter domain-containing protein" evidence="2">
    <location>
        <begin position="32"/>
        <end position="925"/>
    </location>
</feature>
<evidence type="ECO:0000259" key="3">
    <source>
        <dbReference type="PROSITE" id="PS51208"/>
    </source>
</evidence>
<evidence type="ECO:0000313" key="4">
    <source>
        <dbReference type="EMBL" id="SFZ81046.1"/>
    </source>
</evidence>
<dbReference type="STRING" id="665118.SAMN02983003_0281"/>
<feature type="domain" description="Autotransporter" evidence="3">
    <location>
        <begin position="634"/>
        <end position="925"/>
    </location>
</feature>
<feature type="compositionally biased region" description="Gly residues" evidence="1">
    <location>
        <begin position="125"/>
        <end position="159"/>
    </location>
</feature>
<organism evidence="4 5">
    <name type="scientific">Devosia enhydra</name>
    <dbReference type="NCBI Taxonomy" id="665118"/>
    <lineage>
        <taxon>Bacteria</taxon>
        <taxon>Pseudomonadati</taxon>
        <taxon>Pseudomonadota</taxon>
        <taxon>Alphaproteobacteria</taxon>
        <taxon>Hyphomicrobiales</taxon>
        <taxon>Devosiaceae</taxon>
        <taxon>Devosia</taxon>
    </lineage>
</organism>
<feature type="region of interest" description="Disordered" evidence="1">
    <location>
        <begin position="125"/>
        <end position="196"/>
    </location>
</feature>
<name>A0A1K2HU95_9HYPH</name>
<accession>A0A1K2HU95</accession>
<feature type="signal peptide" evidence="2">
    <location>
        <begin position="1"/>
        <end position="31"/>
    </location>
</feature>